<feature type="domain" description="HTH cro/C1-type" evidence="1">
    <location>
        <begin position="34"/>
        <end position="89"/>
    </location>
</feature>
<proteinExistence type="predicted"/>
<comment type="caution">
    <text evidence="2">The sequence shown here is derived from an EMBL/GenBank/DDBJ whole genome shotgun (WGS) entry which is preliminary data.</text>
</comment>
<sequence length="154" mass="17728">MYISSLTCPKYIVDKLFKEDTTLNELLIKLGNLIRTNRKYKKYSTKELADKLQVSSGLINNIENAKTDSFNLALLNNLSTTLEIDIIDFISLNLNNTNPLSFNNKDIENKYMLLASQLNNLVFSNKLDDNTIIILLDKLLIELNYLDSLQEYNK</sequence>
<dbReference type="Gene3D" id="1.10.260.40">
    <property type="entry name" value="lambda repressor-like DNA-binding domains"/>
    <property type="match status" value="1"/>
</dbReference>
<reference evidence="2 3" key="1">
    <citation type="submission" date="2012-05" db="EMBL/GenBank/DDBJ databases">
        <authorList>
            <person name="Weinstock G."/>
            <person name="Sodergren E."/>
            <person name="Lobos E.A."/>
            <person name="Fulton L."/>
            <person name="Fulton R."/>
            <person name="Courtney L."/>
            <person name="Fronick C."/>
            <person name="O'Laughlin M."/>
            <person name="Godfrey J."/>
            <person name="Wilson R.M."/>
            <person name="Miner T."/>
            <person name="Farmer C."/>
            <person name="Delehaunty K."/>
            <person name="Cordes M."/>
            <person name="Minx P."/>
            <person name="Tomlinson C."/>
            <person name="Chen J."/>
            <person name="Wollam A."/>
            <person name="Pepin K.H."/>
            <person name="Bhonagiri V."/>
            <person name="Zhang X."/>
            <person name="Suruliraj S."/>
            <person name="Warren W."/>
            <person name="Mitreva M."/>
            <person name="Mardis E.R."/>
            <person name="Wilson R.K."/>
        </authorList>
    </citation>
    <scope>NUCLEOTIDE SEQUENCE [LARGE SCALE GENOMIC DNA]</scope>
    <source>
        <strain evidence="2 3">DSM 1785</strain>
    </source>
</reference>
<dbReference type="STRING" id="545697.HMPREF0216_00691"/>
<dbReference type="HOGENOM" id="CLU_1966743_0_0_9"/>
<keyword evidence="3" id="KW-1185">Reference proteome</keyword>
<evidence type="ECO:0000259" key="1">
    <source>
        <dbReference type="PROSITE" id="PS50943"/>
    </source>
</evidence>
<dbReference type="InterPro" id="IPR001387">
    <property type="entry name" value="Cro/C1-type_HTH"/>
</dbReference>
<organism evidence="2 3">
    <name type="scientific">Clostridium celatum DSM 1785</name>
    <dbReference type="NCBI Taxonomy" id="545697"/>
    <lineage>
        <taxon>Bacteria</taxon>
        <taxon>Bacillati</taxon>
        <taxon>Bacillota</taxon>
        <taxon>Clostridia</taxon>
        <taxon>Eubacteriales</taxon>
        <taxon>Clostridiaceae</taxon>
        <taxon>Clostridium</taxon>
    </lineage>
</organism>
<dbReference type="EMBL" id="AMEZ01000022">
    <property type="protein sequence ID" value="EKY28638.1"/>
    <property type="molecule type" value="Genomic_DNA"/>
</dbReference>
<evidence type="ECO:0000313" key="3">
    <source>
        <dbReference type="Proteomes" id="UP000010420"/>
    </source>
</evidence>
<dbReference type="PATRIC" id="fig|545697.3.peg.682"/>
<protein>
    <recommendedName>
        <fullName evidence="1">HTH cro/C1-type domain-containing protein</fullName>
    </recommendedName>
</protein>
<name>L1QKY3_9CLOT</name>
<dbReference type="AlphaFoldDB" id="L1QKY3"/>
<dbReference type="PROSITE" id="PS50943">
    <property type="entry name" value="HTH_CROC1"/>
    <property type="match status" value="1"/>
</dbReference>
<dbReference type="InterPro" id="IPR010982">
    <property type="entry name" value="Lambda_DNA-bd_dom_sf"/>
</dbReference>
<gene>
    <name evidence="2" type="ORF">HMPREF0216_00691</name>
</gene>
<dbReference type="eggNOG" id="COG1396">
    <property type="taxonomic scope" value="Bacteria"/>
</dbReference>
<accession>L1QKY3</accession>
<dbReference type="CDD" id="cd00093">
    <property type="entry name" value="HTH_XRE"/>
    <property type="match status" value="1"/>
</dbReference>
<dbReference type="SMART" id="SM00530">
    <property type="entry name" value="HTH_XRE"/>
    <property type="match status" value="1"/>
</dbReference>
<dbReference type="Proteomes" id="UP000010420">
    <property type="component" value="Unassembled WGS sequence"/>
</dbReference>
<evidence type="ECO:0000313" key="2">
    <source>
        <dbReference type="EMBL" id="EKY28638.1"/>
    </source>
</evidence>
<dbReference type="GO" id="GO:0003677">
    <property type="term" value="F:DNA binding"/>
    <property type="evidence" value="ECO:0007669"/>
    <property type="project" value="InterPro"/>
</dbReference>
<dbReference type="SUPFAM" id="SSF47413">
    <property type="entry name" value="lambda repressor-like DNA-binding domains"/>
    <property type="match status" value="1"/>
</dbReference>